<accession>A0AAV7P5M6</accession>
<reference evidence="2" key="1">
    <citation type="journal article" date="2022" name="bioRxiv">
        <title>Sequencing and chromosome-scale assembly of the giantPleurodeles waltlgenome.</title>
        <authorList>
            <person name="Brown T."/>
            <person name="Elewa A."/>
            <person name="Iarovenko S."/>
            <person name="Subramanian E."/>
            <person name="Araus A.J."/>
            <person name="Petzold A."/>
            <person name="Susuki M."/>
            <person name="Suzuki K.-i.T."/>
            <person name="Hayashi T."/>
            <person name="Toyoda A."/>
            <person name="Oliveira C."/>
            <person name="Osipova E."/>
            <person name="Leigh N.D."/>
            <person name="Simon A."/>
            <person name="Yun M.H."/>
        </authorList>
    </citation>
    <scope>NUCLEOTIDE SEQUENCE</scope>
    <source>
        <strain evidence="2">20211129_DDA</strain>
        <tissue evidence="2">Liver</tissue>
    </source>
</reference>
<protein>
    <submittedName>
        <fullName evidence="2">Uncharacterized protein</fullName>
    </submittedName>
</protein>
<dbReference type="EMBL" id="JANPWB010000011">
    <property type="protein sequence ID" value="KAJ1123451.1"/>
    <property type="molecule type" value="Genomic_DNA"/>
</dbReference>
<comment type="caution">
    <text evidence="2">The sequence shown here is derived from an EMBL/GenBank/DDBJ whole genome shotgun (WGS) entry which is preliminary data.</text>
</comment>
<sequence>MQQAPPTKRPANHCCLRRLALGKLPQGAPLEGTRQGKAGPAHSEGCRTIHAEPPPAGGGSEPETAHRVRRRGLQTSAAGEESLLHFPGPFCVQRSLRGRGGVCERSLENEPSKMMFLPRQSSQETREHLKTWQILMAVAPPCPGHALQADTTGLPGPDLPGECHGFVWLRELFRLQEPQAPP</sequence>
<feature type="region of interest" description="Disordered" evidence="1">
    <location>
        <begin position="25"/>
        <end position="70"/>
    </location>
</feature>
<evidence type="ECO:0000313" key="3">
    <source>
        <dbReference type="Proteomes" id="UP001066276"/>
    </source>
</evidence>
<keyword evidence="3" id="KW-1185">Reference proteome</keyword>
<dbReference type="AlphaFoldDB" id="A0AAV7P5M6"/>
<name>A0AAV7P5M6_PLEWA</name>
<evidence type="ECO:0000313" key="2">
    <source>
        <dbReference type="EMBL" id="KAJ1123451.1"/>
    </source>
</evidence>
<proteinExistence type="predicted"/>
<gene>
    <name evidence="2" type="ORF">NDU88_001920</name>
</gene>
<dbReference type="Proteomes" id="UP001066276">
    <property type="component" value="Chromosome 7"/>
</dbReference>
<evidence type="ECO:0000256" key="1">
    <source>
        <dbReference type="SAM" id="MobiDB-lite"/>
    </source>
</evidence>
<organism evidence="2 3">
    <name type="scientific">Pleurodeles waltl</name>
    <name type="common">Iberian ribbed newt</name>
    <dbReference type="NCBI Taxonomy" id="8319"/>
    <lineage>
        <taxon>Eukaryota</taxon>
        <taxon>Metazoa</taxon>
        <taxon>Chordata</taxon>
        <taxon>Craniata</taxon>
        <taxon>Vertebrata</taxon>
        <taxon>Euteleostomi</taxon>
        <taxon>Amphibia</taxon>
        <taxon>Batrachia</taxon>
        <taxon>Caudata</taxon>
        <taxon>Salamandroidea</taxon>
        <taxon>Salamandridae</taxon>
        <taxon>Pleurodelinae</taxon>
        <taxon>Pleurodeles</taxon>
    </lineage>
</organism>